<dbReference type="AlphaFoldDB" id="A0A931MZL1"/>
<evidence type="ECO:0000313" key="5">
    <source>
        <dbReference type="EMBL" id="MBH0238194.1"/>
    </source>
</evidence>
<keyword evidence="3" id="KW-0472">Membrane</keyword>
<gene>
    <name evidence="5" type="ORF">I5731_10200</name>
</gene>
<reference evidence="5" key="1">
    <citation type="submission" date="2020-12" db="EMBL/GenBank/DDBJ databases">
        <title>Methylobrevis albus sp. nov., isolated from fresh water lack sediment.</title>
        <authorList>
            <person name="Zou Q."/>
        </authorList>
    </citation>
    <scope>NUCLEOTIDE SEQUENCE</scope>
    <source>
        <strain evidence="5">L22</strain>
    </source>
</reference>
<dbReference type="Proteomes" id="UP000631694">
    <property type="component" value="Unassembled WGS sequence"/>
</dbReference>
<dbReference type="EMBL" id="JADZLT010000050">
    <property type="protein sequence ID" value="MBH0238194.1"/>
    <property type="molecule type" value="Genomic_DNA"/>
</dbReference>
<dbReference type="SUPFAM" id="SSF141868">
    <property type="entry name" value="EAL domain-like"/>
    <property type="match status" value="1"/>
</dbReference>
<dbReference type="PANTHER" id="PTHR33121:SF79">
    <property type="entry name" value="CYCLIC DI-GMP PHOSPHODIESTERASE PDED-RELATED"/>
    <property type="match status" value="1"/>
</dbReference>
<keyword evidence="6" id="KW-1185">Reference proteome</keyword>
<evidence type="ECO:0000259" key="4">
    <source>
        <dbReference type="PROSITE" id="PS50883"/>
    </source>
</evidence>
<dbReference type="Gene3D" id="3.20.20.450">
    <property type="entry name" value="EAL domain"/>
    <property type="match status" value="1"/>
</dbReference>
<feature type="compositionally biased region" description="Pro residues" evidence="2">
    <location>
        <begin position="155"/>
        <end position="165"/>
    </location>
</feature>
<dbReference type="InterPro" id="IPR050706">
    <property type="entry name" value="Cyclic-di-GMP_PDE-like"/>
</dbReference>
<protein>
    <submittedName>
        <fullName evidence="5">EAL domain-containing protein</fullName>
    </submittedName>
</protein>
<evidence type="ECO:0000256" key="3">
    <source>
        <dbReference type="SAM" id="Phobius"/>
    </source>
</evidence>
<feature type="region of interest" description="Disordered" evidence="2">
    <location>
        <begin position="144"/>
        <end position="165"/>
    </location>
</feature>
<dbReference type="RefSeq" id="WP_197311281.1">
    <property type="nucleotide sequence ID" value="NZ_JADZLT010000050.1"/>
</dbReference>
<comment type="caution">
    <text evidence="5">The sequence shown here is derived from an EMBL/GenBank/DDBJ whole genome shotgun (WGS) entry which is preliminary data.</text>
</comment>
<dbReference type="InterPro" id="IPR035919">
    <property type="entry name" value="EAL_sf"/>
</dbReference>
<evidence type="ECO:0000313" key="6">
    <source>
        <dbReference type="Proteomes" id="UP000631694"/>
    </source>
</evidence>
<feature type="coiled-coil region" evidence="1">
    <location>
        <begin position="116"/>
        <end position="143"/>
    </location>
</feature>
<dbReference type="InterPro" id="IPR001633">
    <property type="entry name" value="EAL_dom"/>
</dbReference>
<dbReference type="Pfam" id="PF00563">
    <property type="entry name" value="EAL"/>
    <property type="match status" value="1"/>
</dbReference>
<feature type="transmembrane region" description="Helical" evidence="3">
    <location>
        <begin position="31"/>
        <end position="49"/>
    </location>
</feature>
<dbReference type="GO" id="GO:0071111">
    <property type="term" value="F:cyclic-guanylate-specific phosphodiesterase activity"/>
    <property type="evidence" value="ECO:0007669"/>
    <property type="project" value="InterPro"/>
</dbReference>
<keyword evidence="3" id="KW-0812">Transmembrane</keyword>
<accession>A0A931MZL1</accession>
<name>A0A931MZL1_9HYPH</name>
<dbReference type="SMART" id="SM00052">
    <property type="entry name" value="EAL"/>
    <property type="match status" value="1"/>
</dbReference>
<keyword evidence="1" id="KW-0175">Coiled coil</keyword>
<keyword evidence="3" id="KW-1133">Transmembrane helix</keyword>
<proteinExistence type="predicted"/>
<organism evidence="5 6">
    <name type="scientific">Methylobrevis albus</name>
    <dbReference type="NCBI Taxonomy" id="2793297"/>
    <lineage>
        <taxon>Bacteria</taxon>
        <taxon>Pseudomonadati</taxon>
        <taxon>Pseudomonadota</taxon>
        <taxon>Alphaproteobacteria</taxon>
        <taxon>Hyphomicrobiales</taxon>
        <taxon>Pleomorphomonadaceae</taxon>
        <taxon>Methylobrevis</taxon>
    </lineage>
</organism>
<dbReference type="PROSITE" id="PS50883">
    <property type="entry name" value="EAL"/>
    <property type="match status" value="1"/>
</dbReference>
<feature type="domain" description="EAL" evidence="4">
    <location>
        <begin position="199"/>
        <end position="452"/>
    </location>
</feature>
<evidence type="ECO:0000256" key="2">
    <source>
        <dbReference type="SAM" id="MobiDB-lite"/>
    </source>
</evidence>
<evidence type="ECO:0000256" key="1">
    <source>
        <dbReference type="SAM" id="Coils"/>
    </source>
</evidence>
<sequence length="467" mass="50931">MNRLASVLIVTAMGVIALSAAAVLRVLFDFTLGQSMILGGAVLFGLVFLQSHLQRARDRRWVETRIAEIAAVASDVNNDMARFGERILRFDSHLGERIRREGEPLAAEVEVLGSLLKQVTDALAETEQRLDRLERQVREQAEAVRAAPPVQIAATPPPAAAVPAPPAQTIPVAFAPPPPPPPAEPAPSGFGVALPERLPSAFEREVEAAIRAEQIEIHLQPVVSLPQRKVRLYEAQRILRTESGMTLPAGDFHGVAESARLLPRVDTFIVVRAFQILKRLHTRNREVGMLIGLSLPSIADNGFFREFQSFCAQNKPLAELVVFELSQDDVRRMGPIEQESVAAVADLGFRFAIGMLTDLRTDFHRLGTQGFRYARVSAGRLLSRAPGFVGDIDPVDLSGHLARQGIELIVDGIETEAQVLELLDFNIRFAQGNLFAAPRLVRPETLQGAPSAADQVRAAPAARTARG</sequence>
<dbReference type="CDD" id="cd01948">
    <property type="entry name" value="EAL"/>
    <property type="match status" value="1"/>
</dbReference>
<dbReference type="PANTHER" id="PTHR33121">
    <property type="entry name" value="CYCLIC DI-GMP PHOSPHODIESTERASE PDEF"/>
    <property type="match status" value="1"/>
</dbReference>